<sequence>MGVFAITGGSGGIGSKTVDLLKERGDEVINIDLQGGDLSVNLASEEGRE</sequence>
<dbReference type="AlphaFoldDB" id="A0A4R6QBM5"/>
<dbReference type="Gene3D" id="3.40.50.720">
    <property type="entry name" value="NAD(P)-binding Rossmann-like Domain"/>
    <property type="match status" value="1"/>
</dbReference>
<comment type="caution">
    <text evidence="1">The sequence shown here is derived from an EMBL/GenBank/DDBJ whole genome shotgun (WGS) entry which is preliminary data.</text>
</comment>
<accession>A0A4R6QBM5</accession>
<dbReference type="EMBL" id="SNXO01000002">
    <property type="protein sequence ID" value="TDP59771.1"/>
    <property type="molecule type" value="Genomic_DNA"/>
</dbReference>
<gene>
    <name evidence="1" type="ORF">EV211_10210</name>
</gene>
<evidence type="ECO:0000313" key="1">
    <source>
        <dbReference type="EMBL" id="TDP59771.1"/>
    </source>
</evidence>
<keyword evidence="2" id="KW-1185">Reference proteome</keyword>
<dbReference type="RefSeq" id="WP_243108518.1">
    <property type="nucleotide sequence ID" value="NZ_CALCQM010000149.1"/>
</dbReference>
<dbReference type="Proteomes" id="UP000295500">
    <property type="component" value="Unassembled WGS sequence"/>
</dbReference>
<organism evidence="1 2">
    <name type="scientific">Aminicella lysinilytica</name>
    <dbReference type="NCBI Taxonomy" id="433323"/>
    <lineage>
        <taxon>Bacteria</taxon>
        <taxon>Bacillati</taxon>
        <taxon>Bacillota</taxon>
        <taxon>Clostridia</taxon>
        <taxon>Peptostreptococcales</taxon>
        <taxon>Anaerovoracaceae</taxon>
        <taxon>Aminicella</taxon>
    </lineage>
</organism>
<protein>
    <recommendedName>
        <fullName evidence="3">Short subunit dehydrogenase</fullName>
    </recommendedName>
</protein>
<dbReference type="SUPFAM" id="SSF51735">
    <property type="entry name" value="NAD(P)-binding Rossmann-fold domains"/>
    <property type="match status" value="1"/>
</dbReference>
<reference evidence="1 2" key="1">
    <citation type="submission" date="2019-03" db="EMBL/GenBank/DDBJ databases">
        <title>Genomic Encyclopedia of Type Strains, Phase IV (KMG-IV): sequencing the most valuable type-strain genomes for metagenomic binning, comparative biology and taxonomic classification.</title>
        <authorList>
            <person name="Goeker M."/>
        </authorList>
    </citation>
    <scope>NUCLEOTIDE SEQUENCE [LARGE SCALE GENOMIC DNA]</scope>
    <source>
        <strain evidence="1 2">DSM 28287</strain>
    </source>
</reference>
<dbReference type="InterPro" id="IPR036291">
    <property type="entry name" value="NAD(P)-bd_dom_sf"/>
</dbReference>
<evidence type="ECO:0008006" key="3">
    <source>
        <dbReference type="Google" id="ProtNLM"/>
    </source>
</evidence>
<evidence type="ECO:0000313" key="2">
    <source>
        <dbReference type="Proteomes" id="UP000295500"/>
    </source>
</evidence>
<proteinExistence type="predicted"/>
<name>A0A4R6QBM5_9FIRM</name>